<dbReference type="Gene3D" id="2.30.130.40">
    <property type="entry name" value="LON domain-like"/>
    <property type="match status" value="1"/>
</dbReference>
<dbReference type="GO" id="GO:0006508">
    <property type="term" value="P:proteolysis"/>
    <property type="evidence" value="ECO:0007669"/>
    <property type="project" value="UniProtKB-KW"/>
</dbReference>
<evidence type="ECO:0000313" key="3">
    <source>
        <dbReference type="Proteomes" id="UP000391834"/>
    </source>
</evidence>
<dbReference type="InterPro" id="IPR003111">
    <property type="entry name" value="Lon_prtase_N"/>
</dbReference>
<sequence length="197" mass="23034">MNDIQTYPIFPLNVFAFPGEEFGLHIFEERYKHLVNDVMESHQMFGMPYVLNGETQDRGCLLHIEEVKNRKSNGEMDIVVKVVELVNFLTRSSSPSKLYMEGNVELLHFKNTKPGPRLVLLFHRFMLMREEGEEPQPIVDEDIFELAARLKIPANQKFSFIDDQLPEHFERNLTNFLTLQIQIEAMTQEMGSRFVLN</sequence>
<organism evidence="2 3">
    <name type="scientific">Prolixibacter bellariivorans</name>
    <dbReference type="NCBI Taxonomy" id="314319"/>
    <lineage>
        <taxon>Bacteria</taxon>
        <taxon>Pseudomonadati</taxon>
        <taxon>Bacteroidota</taxon>
        <taxon>Bacteroidia</taxon>
        <taxon>Marinilabiliales</taxon>
        <taxon>Prolixibacteraceae</taxon>
        <taxon>Prolixibacter</taxon>
    </lineage>
</organism>
<keyword evidence="2" id="KW-0645">Protease</keyword>
<dbReference type="RefSeq" id="WP_025865551.1">
    <property type="nucleotide sequence ID" value="NZ_BLAX01000001.1"/>
</dbReference>
<comment type="caution">
    <text evidence="2">The sequence shown here is derived from an EMBL/GenBank/DDBJ whole genome shotgun (WGS) entry which is preliminary data.</text>
</comment>
<dbReference type="EMBL" id="BLAX01000001">
    <property type="protein sequence ID" value="GET32598.1"/>
    <property type="molecule type" value="Genomic_DNA"/>
</dbReference>
<reference evidence="2 3" key="1">
    <citation type="submission" date="2019-10" db="EMBL/GenBank/DDBJ databases">
        <title>Prolixibacter strains distinguished by the presence of nitrate reductase genes were adept at nitrate-dependent anaerobic corrosion of metallic iron and carbon steel.</title>
        <authorList>
            <person name="Iino T."/>
            <person name="Shono N."/>
            <person name="Ito K."/>
            <person name="Nakamura R."/>
            <person name="Sueoka K."/>
            <person name="Harayama S."/>
            <person name="Ohkuma M."/>
        </authorList>
    </citation>
    <scope>NUCLEOTIDE SEQUENCE [LARGE SCALE GENOMIC DNA]</scope>
    <source>
        <strain evidence="2 3">JCM 13498</strain>
    </source>
</reference>
<dbReference type="SUPFAM" id="SSF88697">
    <property type="entry name" value="PUA domain-like"/>
    <property type="match status" value="1"/>
</dbReference>
<gene>
    <name evidence="2" type="ORF">PbJCM13498_14610</name>
</gene>
<dbReference type="Proteomes" id="UP000391834">
    <property type="component" value="Unassembled WGS sequence"/>
</dbReference>
<dbReference type="OrthoDB" id="25394at2"/>
<name>A0A5M4AY46_9BACT</name>
<evidence type="ECO:0000313" key="2">
    <source>
        <dbReference type="EMBL" id="GET32598.1"/>
    </source>
</evidence>
<keyword evidence="2" id="KW-0378">Hydrolase</keyword>
<protein>
    <submittedName>
        <fullName evidence="2">ATP-dependent protease</fullName>
    </submittedName>
</protein>
<evidence type="ECO:0000259" key="1">
    <source>
        <dbReference type="Pfam" id="PF02190"/>
    </source>
</evidence>
<dbReference type="InterPro" id="IPR015947">
    <property type="entry name" value="PUA-like_sf"/>
</dbReference>
<dbReference type="GO" id="GO:0008233">
    <property type="term" value="F:peptidase activity"/>
    <property type="evidence" value="ECO:0007669"/>
    <property type="project" value="UniProtKB-KW"/>
</dbReference>
<accession>A0A5M4AY46</accession>
<dbReference type="Pfam" id="PF02190">
    <property type="entry name" value="LON_substr_bdg"/>
    <property type="match status" value="1"/>
</dbReference>
<proteinExistence type="predicted"/>
<feature type="domain" description="Lon N-terminal" evidence="1">
    <location>
        <begin position="6"/>
        <end position="112"/>
    </location>
</feature>
<keyword evidence="3" id="KW-1185">Reference proteome</keyword>
<dbReference type="InterPro" id="IPR046336">
    <property type="entry name" value="Lon_prtase_N_sf"/>
</dbReference>
<dbReference type="AlphaFoldDB" id="A0A5M4AY46"/>